<comment type="caution">
    <text evidence="2">The sequence shown here is derived from an EMBL/GenBank/DDBJ whole genome shotgun (WGS) entry which is preliminary data.</text>
</comment>
<keyword evidence="3" id="KW-1185">Reference proteome</keyword>
<accession>A0A835C8B8</accession>
<feature type="domain" description="Nucleotide-diphospho-sugar transferase" evidence="1">
    <location>
        <begin position="117"/>
        <end position="317"/>
    </location>
</feature>
<evidence type="ECO:0000313" key="3">
    <source>
        <dbReference type="Proteomes" id="UP000636709"/>
    </source>
</evidence>
<dbReference type="PANTHER" id="PTHR46038:SF45">
    <property type="entry name" value="NUCLEOTIDE-DIPHOSPHO-SUGAR TRANSFERASE DOMAIN-CONTAINING PROTEIN"/>
    <property type="match status" value="1"/>
</dbReference>
<evidence type="ECO:0000259" key="1">
    <source>
        <dbReference type="Pfam" id="PF03407"/>
    </source>
</evidence>
<dbReference type="AlphaFoldDB" id="A0A835C8B8"/>
<protein>
    <recommendedName>
        <fullName evidence="1">Nucleotide-diphospho-sugar transferase domain-containing protein</fullName>
    </recommendedName>
</protein>
<dbReference type="InterPro" id="IPR044821">
    <property type="entry name" value="At1g28695/At4g15970-like"/>
</dbReference>
<gene>
    <name evidence="2" type="ORF">HU200_023744</name>
</gene>
<dbReference type="EMBL" id="JACEFO010001695">
    <property type="protein sequence ID" value="KAF8720498.1"/>
    <property type="molecule type" value="Genomic_DNA"/>
</dbReference>
<evidence type="ECO:0000313" key="2">
    <source>
        <dbReference type="EMBL" id="KAF8720498.1"/>
    </source>
</evidence>
<name>A0A835C8B8_9POAL</name>
<organism evidence="2 3">
    <name type="scientific">Digitaria exilis</name>
    <dbReference type="NCBI Taxonomy" id="1010633"/>
    <lineage>
        <taxon>Eukaryota</taxon>
        <taxon>Viridiplantae</taxon>
        <taxon>Streptophyta</taxon>
        <taxon>Embryophyta</taxon>
        <taxon>Tracheophyta</taxon>
        <taxon>Spermatophyta</taxon>
        <taxon>Magnoliopsida</taxon>
        <taxon>Liliopsida</taxon>
        <taxon>Poales</taxon>
        <taxon>Poaceae</taxon>
        <taxon>PACMAD clade</taxon>
        <taxon>Panicoideae</taxon>
        <taxon>Panicodae</taxon>
        <taxon>Paniceae</taxon>
        <taxon>Anthephorinae</taxon>
        <taxon>Digitaria</taxon>
    </lineage>
</organism>
<proteinExistence type="predicted"/>
<dbReference type="Pfam" id="PF03407">
    <property type="entry name" value="Nucleotid_trans"/>
    <property type="match status" value="1"/>
</dbReference>
<dbReference type="Proteomes" id="UP000636709">
    <property type="component" value="Unassembled WGS sequence"/>
</dbReference>
<dbReference type="OrthoDB" id="600705at2759"/>
<reference evidence="2" key="1">
    <citation type="submission" date="2020-07" db="EMBL/GenBank/DDBJ databases">
        <title>Genome sequence and genetic diversity analysis of an under-domesticated orphan crop, white fonio (Digitaria exilis).</title>
        <authorList>
            <person name="Bennetzen J.L."/>
            <person name="Chen S."/>
            <person name="Ma X."/>
            <person name="Wang X."/>
            <person name="Yssel A.E.J."/>
            <person name="Chaluvadi S.R."/>
            <person name="Johnson M."/>
            <person name="Gangashetty P."/>
            <person name="Hamidou F."/>
            <person name="Sanogo M.D."/>
            <person name="Zwaenepoel A."/>
            <person name="Wallace J."/>
            <person name="Van De Peer Y."/>
            <person name="Van Deynze A."/>
        </authorList>
    </citation>
    <scope>NUCLEOTIDE SEQUENCE</scope>
    <source>
        <tissue evidence="2">Leaves</tissue>
    </source>
</reference>
<dbReference type="InterPro" id="IPR005069">
    <property type="entry name" value="Nucl-diP-sugar_transferase"/>
</dbReference>
<sequence length="355" mass="40142">MQEKGLSHLSSFLLGTLLPTLLLLFLASDRLSERLSSISSYHLASNLTSSSHATAPAPSQQQEEEERFPELAELLPRVATEDRTVIITSVNEAWARPGSLLDLFRESFRIGEGIAPLLNHTLVVALDPGRLRHCRAVHPHCYLVEVKGMNVSAANRFNSRAYLGVVWSKLSIQQRILELGYNYLFTDVDVMWFRNPFRHINLYADLTISCDRYFGKPEDLYNSPNTGFYYAKSNNRTVQMLRHWQAARSRFLPANKHDQQIFGAIKTELAGQLSVRIHFVDTALFGSFCAFPGEVSGSVCTMHANCCMGLDNKMQDLTNIIADWKNYTSMTPADRKSGKAKWTYTINCRHSMGRN</sequence>
<dbReference type="PANTHER" id="PTHR46038">
    <property type="entry name" value="EXPRESSED PROTEIN-RELATED"/>
    <property type="match status" value="1"/>
</dbReference>